<protein>
    <submittedName>
        <fullName evidence="1">Uncharacterized protein</fullName>
    </submittedName>
</protein>
<name>A0AAD5QI95_PARTN</name>
<dbReference type="AlphaFoldDB" id="A0AAD5QI95"/>
<accession>A0AAD5QI95</accession>
<evidence type="ECO:0000313" key="2">
    <source>
        <dbReference type="Proteomes" id="UP001196413"/>
    </source>
</evidence>
<organism evidence="1 2">
    <name type="scientific">Parelaphostrongylus tenuis</name>
    <name type="common">Meningeal worm</name>
    <dbReference type="NCBI Taxonomy" id="148309"/>
    <lineage>
        <taxon>Eukaryota</taxon>
        <taxon>Metazoa</taxon>
        <taxon>Ecdysozoa</taxon>
        <taxon>Nematoda</taxon>
        <taxon>Chromadorea</taxon>
        <taxon>Rhabditida</taxon>
        <taxon>Rhabditina</taxon>
        <taxon>Rhabditomorpha</taxon>
        <taxon>Strongyloidea</taxon>
        <taxon>Metastrongylidae</taxon>
        <taxon>Parelaphostrongylus</taxon>
    </lineage>
</organism>
<dbReference type="Proteomes" id="UP001196413">
    <property type="component" value="Unassembled WGS sequence"/>
</dbReference>
<sequence length="60" mass="6790">MRTSCDGGTKTRDTVPRLCDAMEFTETTAMRKNRMNGRVLGMDEQRCEVKRDDDGSAMTI</sequence>
<proteinExistence type="predicted"/>
<evidence type="ECO:0000313" key="1">
    <source>
        <dbReference type="EMBL" id="KAJ1352933.1"/>
    </source>
</evidence>
<dbReference type="EMBL" id="JAHQIW010001571">
    <property type="protein sequence ID" value="KAJ1352933.1"/>
    <property type="molecule type" value="Genomic_DNA"/>
</dbReference>
<comment type="caution">
    <text evidence="1">The sequence shown here is derived from an EMBL/GenBank/DDBJ whole genome shotgun (WGS) entry which is preliminary data.</text>
</comment>
<reference evidence="1" key="1">
    <citation type="submission" date="2021-06" db="EMBL/GenBank/DDBJ databases">
        <title>Parelaphostrongylus tenuis whole genome reference sequence.</title>
        <authorList>
            <person name="Garwood T.J."/>
            <person name="Larsen P.A."/>
            <person name="Fountain-Jones N.M."/>
            <person name="Garbe J.R."/>
            <person name="Macchietto M.G."/>
            <person name="Kania S.A."/>
            <person name="Gerhold R.W."/>
            <person name="Richards J.E."/>
            <person name="Wolf T.M."/>
        </authorList>
    </citation>
    <scope>NUCLEOTIDE SEQUENCE</scope>
    <source>
        <strain evidence="1">MNPRO001-30</strain>
        <tissue evidence="1">Meninges</tissue>
    </source>
</reference>
<gene>
    <name evidence="1" type="ORF">KIN20_009447</name>
</gene>
<keyword evidence="2" id="KW-1185">Reference proteome</keyword>